<dbReference type="Gene3D" id="2.120.10.30">
    <property type="entry name" value="TolB, C-terminal domain"/>
    <property type="match status" value="1"/>
</dbReference>
<dbReference type="GO" id="GO:0006508">
    <property type="term" value="P:proteolysis"/>
    <property type="evidence" value="ECO:0007669"/>
    <property type="project" value="InterPro"/>
</dbReference>
<dbReference type="GO" id="GO:0008236">
    <property type="term" value="F:serine-type peptidase activity"/>
    <property type="evidence" value="ECO:0007669"/>
    <property type="project" value="InterPro"/>
</dbReference>
<name>A0A7W9B6W9_9SPHN</name>
<dbReference type="InterPro" id="IPR029058">
    <property type="entry name" value="AB_hydrolase_fold"/>
</dbReference>
<dbReference type="Proteomes" id="UP000537161">
    <property type="component" value="Unassembled WGS sequence"/>
</dbReference>
<organism evidence="4 5">
    <name type="scientific">Sphingopyxis panaciterrulae</name>
    <dbReference type="NCBI Taxonomy" id="462372"/>
    <lineage>
        <taxon>Bacteria</taxon>
        <taxon>Pseudomonadati</taxon>
        <taxon>Pseudomonadota</taxon>
        <taxon>Alphaproteobacteria</taxon>
        <taxon>Sphingomonadales</taxon>
        <taxon>Sphingomonadaceae</taxon>
        <taxon>Sphingopyxis</taxon>
    </lineage>
</organism>
<dbReference type="NCBIfam" id="NF033523">
    <property type="entry name" value="lasso_peptidase"/>
    <property type="match status" value="1"/>
</dbReference>
<reference evidence="4 5" key="1">
    <citation type="submission" date="2020-08" db="EMBL/GenBank/DDBJ databases">
        <title>Genomic Encyclopedia of Type Strains, Phase IV (KMG-IV): sequencing the most valuable type-strain genomes for metagenomic binning, comparative biology and taxonomic classification.</title>
        <authorList>
            <person name="Goeker M."/>
        </authorList>
    </citation>
    <scope>NUCLEOTIDE SEQUENCE [LARGE SCALE GENOMIC DNA]</scope>
    <source>
        <strain evidence="4 5">DSM 27163</strain>
    </source>
</reference>
<dbReference type="InterPro" id="IPR011042">
    <property type="entry name" value="6-blade_b-propeller_TolB-like"/>
</dbReference>
<accession>A0A7W9B6W9</accession>
<comment type="caution">
    <text evidence="4">The sequence shown here is derived from an EMBL/GenBank/DDBJ whole genome shotgun (WGS) entry which is preliminary data.</text>
</comment>
<dbReference type="Gene3D" id="3.40.50.1820">
    <property type="entry name" value="alpha/beta hydrolase"/>
    <property type="match status" value="1"/>
</dbReference>
<evidence type="ECO:0000313" key="4">
    <source>
        <dbReference type="EMBL" id="MBB5707366.1"/>
    </source>
</evidence>
<gene>
    <name evidence="4" type="ORF">FHR21_002732</name>
</gene>
<feature type="region of interest" description="Disordered" evidence="1">
    <location>
        <begin position="626"/>
        <end position="662"/>
    </location>
</feature>
<keyword evidence="4" id="KW-0031">Aminopeptidase</keyword>
<dbReference type="EMBL" id="JACIJH010000009">
    <property type="protein sequence ID" value="MBB5707366.1"/>
    <property type="molecule type" value="Genomic_DNA"/>
</dbReference>
<evidence type="ECO:0000256" key="2">
    <source>
        <dbReference type="SAM" id="SignalP"/>
    </source>
</evidence>
<sequence length="662" mass="71603">MVGRAALALALLAAASPAASQSTVRDITETADISGLAASPDGRWVAYRIERPSIVTNRIDVDWYLAPADGGGAPRALGRLGTAMSDDAGSIVPGEAQWSPDSHTLVVRGLVDGRIALWASPVNGSGFQLLADSDGDVEAFAFRADGALVIQEGPSRDAIARAEDRERETGILVDGSTDLAQPLYHGALINGRPASQRFIGDWFDRAPLLASQPRNFHIRIAGVSNAGSVSDADKVLLAPPRPALLKVADLPAPIGAALKARGVCEPGEGCDPNAARLSWWIRKGDGKAIVALHDSDFRQSLYVWSARDGKLLPLAASPGQLSGGRAYYLPCSETMGNVFCVEAAADIPPRLVRIDRDGRMTIIASPNPDPDREGLLAETIAWQVSGSRASGVLIRPKIPGRLPLFITYYRCNGWLRGGVGDEWPLRALAANGIAALCINAMPNAETGEARYAQGQEAVRGAIDLLAKRELIDPARVGMGGLSFGSEVTMWTLRHSSLLKAASIASVQLEPSYYWFNARPGRDTFTDNVHQVWKIGSPEESPEGWKRISAALDTQSIHAPLLMQLPEHEARLSLELFSKLATARLAELHIFPFAPHIKVEPRQKFAAYQRNLDWFRFWLKGEIDSDPVKADQHRRWSELGPKKEEVSTARTQRSTSAISSSRK</sequence>
<feature type="domain" description="Peptidase S9 prolyl oligopeptidase catalytic" evidence="3">
    <location>
        <begin position="461"/>
        <end position="619"/>
    </location>
</feature>
<feature type="chain" id="PRO_5030909839" evidence="2">
    <location>
        <begin position="21"/>
        <end position="662"/>
    </location>
</feature>
<protein>
    <submittedName>
        <fullName evidence="4">Dipeptidyl aminopeptidase/acylaminoacyl peptidase</fullName>
    </submittedName>
</protein>
<evidence type="ECO:0000313" key="5">
    <source>
        <dbReference type="Proteomes" id="UP000537161"/>
    </source>
</evidence>
<proteinExistence type="predicted"/>
<keyword evidence="4" id="KW-0378">Hydrolase</keyword>
<dbReference type="Pfam" id="PF00326">
    <property type="entry name" value="Peptidase_S9"/>
    <property type="match status" value="1"/>
</dbReference>
<keyword evidence="2" id="KW-0732">Signal</keyword>
<dbReference type="RefSeq" id="WP_184099156.1">
    <property type="nucleotide sequence ID" value="NZ_JACIJH010000009.1"/>
</dbReference>
<evidence type="ECO:0000256" key="1">
    <source>
        <dbReference type="SAM" id="MobiDB-lite"/>
    </source>
</evidence>
<keyword evidence="4" id="KW-0645">Protease</keyword>
<dbReference type="SUPFAM" id="SSF82171">
    <property type="entry name" value="DPP6 N-terminal domain-like"/>
    <property type="match status" value="1"/>
</dbReference>
<dbReference type="SUPFAM" id="SSF53474">
    <property type="entry name" value="alpha/beta-Hydrolases"/>
    <property type="match status" value="1"/>
</dbReference>
<dbReference type="GO" id="GO:0004177">
    <property type="term" value="F:aminopeptidase activity"/>
    <property type="evidence" value="ECO:0007669"/>
    <property type="project" value="UniProtKB-KW"/>
</dbReference>
<feature type="signal peptide" evidence="2">
    <location>
        <begin position="1"/>
        <end position="20"/>
    </location>
</feature>
<keyword evidence="5" id="KW-1185">Reference proteome</keyword>
<evidence type="ECO:0000259" key="3">
    <source>
        <dbReference type="Pfam" id="PF00326"/>
    </source>
</evidence>
<feature type="compositionally biased region" description="Polar residues" evidence="1">
    <location>
        <begin position="647"/>
        <end position="662"/>
    </location>
</feature>
<dbReference type="InterPro" id="IPR053536">
    <property type="entry name" value="Lasso_peptide_isopeptidase"/>
</dbReference>
<feature type="compositionally biased region" description="Basic and acidic residues" evidence="1">
    <location>
        <begin position="626"/>
        <end position="646"/>
    </location>
</feature>
<dbReference type="AlphaFoldDB" id="A0A7W9B6W9"/>
<dbReference type="InterPro" id="IPR001375">
    <property type="entry name" value="Peptidase_S9_cat"/>
</dbReference>